<protein>
    <submittedName>
        <fullName evidence="5">Branched chain amino acid ABC transporter substrate-binding protein</fullName>
    </submittedName>
</protein>
<dbReference type="PANTHER" id="PTHR30483">
    <property type="entry name" value="LEUCINE-SPECIFIC-BINDING PROTEIN"/>
    <property type="match status" value="1"/>
</dbReference>
<dbReference type="Gene3D" id="3.40.50.2300">
    <property type="match status" value="2"/>
</dbReference>
<evidence type="ECO:0000259" key="4">
    <source>
        <dbReference type="Pfam" id="PF13458"/>
    </source>
</evidence>
<name>A0ABQ6C1B0_9BURK</name>
<dbReference type="PANTHER" id="PTHR30483:SF6">
    <property type="entry name" value="PERIPLASMIC BINDING PROTEIN OF ABC TRANSPORTER FOR NATURAL AMINO ACIDS"/>
    <property type="match status" value="1"/>
</dbReference>
<proteinExistence type="inferred from homology"/>
<accession>A0ABQ6C1B0</accession>
<comment type="caution">
    <text evidence="5">The sequence shown here is derived from an EMBL/GenBank/DDBJ whole genome shotgun (WGS) entry which is preliminary data.</text>
</comment>
<feature type="domain" description="Leucine-binding protein" evidence="4">
    <location>
        <begin position="25"/>
        <end position="364"/>
    </location>
</feature>
<evidence type="ECO:0000256" key="1">
    <source>
        <dbReference type="ARBA" id="ARBA00010062"/>
    </source>
</evidence>
<reference evidence="6" key="1">
    <citation type="journal article" date="2019" name="Int. J. Syst. Evol. Microbiol.">
        <title>The Global Catalogue of Microorganisms (GCM) 10K type strain sequencing project: providing services to taxonomists for standard genome sequencing and annotation.</title>
        <authorList>
            <consortium name="The Broad Institute Genomics Platform"/>
            <consortium name="The Broad Institute Genome Sequencing Center for Infectious Disease"/>
            <person name="Wu L."/>
            <person name="Ma J."/>
        </authorList>
    </citation>
    <scope>NUCLEOTIDE SEQUENCE [LARGE SCALE GENOMIC DNA]</scope>
    <source>
        <strain evidence="6">NBRC 109341</strain>
    </source>
</reference>
<gene>
    <name evidence="5" type="ORF">GCM10007935_16040</name>
</gene>
<evidence type="ECO:0000313" key="5">
    <source>
        <dbReference type="EMBL" id="GLS14173.1"/>
    </source>
</evidence>
<dbReference type="InterPro" id="IPR051010">
    <property type="entry name" value="BCAA_transport"/>
</dbReference>
<evidence type="ECO:0000256" key="3">
    <source>
        <dbReference type="SAM" id="SignalP"/>
    </source>
</evidence>
<feature type="signal peptide" evidence="3">
    <location>
        <begin position="1"/>
        <end position="22"/>
    </location>
</feature>
<evidence type="ECO:0000313" key="6">
    <source>
        <dbReference type="Proteomes" id="UP001156903"/>
    </source>
</evidence>
<comment type="similarity">
    <text evidence="1">Belongs to the leucine-binding protein family.</text>
</comment>
<keyword evidence="6" id="KW-1185">Reference proteome</keyword>
<organism evidence="5 6">
    <name type="scientific">Hydrogenophaga electricum</name>
    <dbReference type="NCBI Taxonomy" id="1230953"/>
    <lineage>
        <taxon>Bacteria</taxon>
        <taxon>Pseudomonadati</taxon>
        <taxon>Pseudomonadota</taxon>
        <taxon>Betaproteobacteria</taxon>
        <taxon>Burkholderiales</taxon>
        <taxon>Comamonadaceae</taxon>
        <taxon>Hydrogenophaga</taxon>
    </lineage>
</organism>
<dbReference type="EMBL" id="BSPB01000009">
    <property type="protein sequence ID" value="GLS14173.1"/>
    <property type="molecule type" value="Genomic_DNA"/>
</dbReference>
<feature type="chain" id="PRO_5047282990" evidence="3">
    <location>
        <begin position="23"/>
        <end position="372"/>
    </location>
</feature>
<dbReference type="CDD" id="cd06347">
    <property type="entry name" value="PBP1_ABC_LivK_ligand_binding-like"/>
    <property type="match status" value="1"/>
</dbReference>
<keyword evidence="2 3" id="KW-0732">Signal</keyword>
<dbReference type="InterPro" id="IPR028082">
    <property type="entry name" value="Peripla_BP_I"/>
</dbReference>
<sequence length="372" mass="38489">MRTSASLLAATALMAASACASAQDTVSVAFTGTLTGDFASYGVTGKQGFDLAIEAYNAKKGPQVSVTVVDDHGNPGDAVLAANRFCSDKNVSAVVGYTFSSVALASMPILDKCKLPVIGTAVTSPQLTGTSPYFRRVALTDATQGKLMGEYVAKTLGLKNVYLLYQQDDYGIGVQQAFKAAYEAAGGTLLGNDPYMLGTKDFRTLLTKVKSKRPEGIFIAGFYTEAASLVAQAKAMRINARMLGNDGSLSPQLMALSNGAAEGMTLYGTFDPSASADASPVAAGFVKAFTAKYKSEPDSWAALGYDAGLALTAAIDAAKAKGGIDRASLQTQLGAISGLPGATGQVQFEKSGDRNASVLFFTVKNGKFALAK</sequence>
<dbReference type="SUPFAM" id="SSF53822">
    <property type="entry name" value="Periplasmic binding protein-like I"/>
    <property type="match status" value="1"/>
</dbReference>
<dbReference type="InterPro" id="IPR028081">
    <property type="entry name" value="Leu-bd"/>
</dbReference>
<evidence type="ECO:0000256" key="2">
    <source>
        <dbReference type="ARBA" id="ARBA00022729"/>
    </source>
</evidence>
<dbReference type="Pfam" id="PF13458">
    <property type="entry name" value="Peripla_BP_6"/>
    <property type="match status" value="1"/>
</dbReference>
<dbReference type="RefSeq" id="WP_234266409.1">
    <property type="nucleotide sequence ID" value="NZ_BSPB01000009.1"/>
</dbReference>
<dbReference type="Proteomes" id="UP001156903">
    <property type="component" value="Unassembled WGS sequence"/>
</dbReference>
<dbReference type="PROSITE" id="PS51257">
    <property type="entry name" value="PROKAR_LIPOPROTEIN"/>
    <property type="match status" value="1"/>
</dbReference>